<dbReference type="CDD" id="cd14515">
    <property type="entry name" value="DUSP3-like"/>
    <property type="match status" value="1"/>
</dbReference>
<keyword evidence="11" id="KW-1185">Reference proteome</keyword>
<comment type="similarity">
    <text evidence="1">Belongs to the protein-tyrosine phosphatase family. Non-receptor class dual specificity subfamily.</text>
</comment>
<accession>A0AAV4FUG9</accession>
<feature type="domain" description="Tyrosine specific protein phosphatases" evidence="9">
    <location>
        <begin position="308"/>
        <end position="366"/>
    </location>
</feature>
<comment type="catalytic activity">
    <reaction evidence="6">
        <text>O-phospho-L-threonyl-[protein] + H2O = L-threonyl-[protein] + phosphate</text>
        <dbReference type="Rhea" id="RHEA:47004"/>
        <dbReference type="Rhea" id="RHEA-COMP:11060"/>
        <dbReference type="Rhea" id="RHEA-COMP:11605"/>
        <dbReference type="ChEBI" id="CHEBI:15377"/>
        <dbReference type="ChEBI" id="CHEBI:30013"/>
        <dbReference type="ChEBI" id="CHEBI:43474"/>
        <dbReference type="ChEBI" id="CHEBI:61977"/>
        <dbReference type="EC" id="3.1.3.16"/>
    </reaction>
</comment>
<comment type="caution">
    <text evidence="10">The sequence shown here is derived from an EMBL/GenBank/DDBJ whole genome shotgun (WGS) entry which is preliminary data.</text>
</comment>
<dbReference type="GO" id="GO:0008138">
    <property type="term" value="F:protein tyrosine/serine/threonine phosphatase activity"/>
    <property type="evidence" value="ECO:0007669"/>
    <property type="project" value="InterPro"/>
</dbReference>
<dbReference type="PANTHER" id="PTHR45682">
    <property type="entry name" value="AGAP008228-PA"/>
    <property type="match status" value="1"/>
</dbReference>
<dbReference type="InterPro" id="IPR020422">
    <property type="entry name" value="TYR_PHOSPHATASE_DUAL_dom"/>
</dbReference>
<dbReference type="InterPro" id="IPR029021">
    <property type="entry name" value="Prot-tyrosine_phosphatase-like"/>
</dbReference>
<feature type="domain" description="Tyrosine specific protein phosphatases" evidence="9">
    <location>
        <begin position="105"/>
        <end position="162"/>
    </location>
</feature>
<evidence type="ECO:0000256" key="5">
    <source>
        <dbReference type="ARBA" id="ARBA00047761"/>
    </source>
</evidence>
<dbReference type="Pfam" id="PF00782">
    <property type="entry name" value="DSPc"/>
    <property type="match status" value="2"/>
</dbReference>
<dbReference type="Proteomes" id="UP000762676">
    <property type="component" value="Unassembled WGS sequence"/>
</dbReference>
<dbReference type="GO" id="GO:0043409">
    <property type="term" value="P:negative regulation of MAPK cascade"/>
    <property type="evidence" value="ECO:0007669"/>
    <property type="project" value="TreeGrafter"/>
</dbReference>
<dbReference type="EC" id="3.1.3.16" evidence="2"/>
<reference evidence="10 11" key="1">
    <citation type="journal article" date="2021" name="Elife">
        <title>Chloroplast acquisition without the gene transfer in kleptoplastic sea slugs, Plakobranchus ocellatus.</title>
        <authorList>
            <person name="Maeda T."/>
            <person name="Takahashi S."/>
            <person name="Yoshida T."/>
            <person name="Shimamura S."/>
            <person name="Takaki Y."/>
            <person name="Nagai Y."/>
            <person name="Toyoda A."/>
            <person name="Suzuki Y."/>
            <person name="Arimoto A."/>
            <person name="Ishii H."/>
            <person name="Satoh N."/>
            <person name="Nishiyama T."/>
            <person name="Hasebe M."/>
            <person name="Maruyama T."/>
            <person name="Minagawa J."/>
            <person name="Obokata J."/>
            <person name="Shigenobu S."/>
        </authorList>
    </citation>
    <scope>NUCLEOTIDE SEQUENCE [LARGE SCALE GENOMIC DNA]</scope>
</reference>
<organism evidence="10 11">
    <name type="scientific">Elysia marginata</name>
    <dbReference type="NCBI Taxonomy" id="1093978"/>
    <lineage>
        <taxon>Eukaryota</taxon>
        <taxon>Metazoa</taxon>
        <taxon>Spiralia</taxon>
        <taxon>Lophotrochozoa</taxon>
        <taxon>Mollusca</taxon>
        <taxon>Gastropoda</taxon>
        <taxon>Heterobranchia</taxon>
        <taxon>Euthyneura</taxon>
        <taxon>Panpulmonata</taxon>
        <taxon>Sacoglossa</taxon>
        <taxon>Placobranchoidea</taxon>
        <taxon>Plakobranchidae</taxon>
        <taxon>Elysia</taxon>
    </lineage>
</organism>
<dbReference type="InterPro" id="IPR000340">
    <property type="entry name" value="Dual-sp_phosphatase_cat-dom"/>
</dbReference>
<evidence type="ECO:0000313" key="10">
    <source>
        <dbReference type="EMBL" id="GFR76992.1"/>
    </source>
</evidence>
<keyword evidence="4" id="KW-0904">Protein phosphatase</keyword>
<evidence type="ECO:0000256" key="3">
    <source>
        <dbReference type="ARBA" id="ARBA00022801"/>
    </source>
</evidence>
<dbReference type="PRINTS" id="PR01909">
    <property type="entry name" value="ADSPHPHTASEA"/>
</dbReference>
<proteinExistence type="inferred from homology"/>
<evidence type="ECO:0000256" key="6">
    <source>
        <dbReference type="ARBA" id="ARBA00048336"/>
    </source>
</evidence>
<dbReference type="GO" id="GO:0004722">
    <property type="term" value="F:protein serine/threonine phosphatase activity"/>
    <property type="evidence" value="ECO:0007669"/>
    <property type="project" value="UniProtKB-EC"/>
</dbReference>
<dbReference type="PANTHER" id="PTHR45682:SF1">
    <property type="entry name" value="DUAL SPECIFICITY PROTEIN PHOSPHATASE 3"/>
    <property type="match status" value="1"/>
</dbReference>
<dbReference type="PROSITE" id="PS50056">
    <property type="entry name" value="TYR_PHOSPHATASE_2"/>
    <property type="match status" value="2"/>
</dbReference>
<evidence type="ECO:0000313" key="11">
    <source>
        <dbReference type="Proteomes" id="UP000762676"/>
    </source>
</evidence>
<dbReference type="GO" id="GO:0033549">
    <property type="term" value="F:MAP kinase phosphatase activity"/>
    <property type="evidence" value="ECO:0007669"/>
    <property type="project" value="TreeGrafter"/>
</dbReference>
<gene>
    <name evidence="10" type="ORF">ElyMa_002227200</name>
</gene>
<evidence type="ECO:0000256" key="2">
    <source>
        <dbReference type="ARBA" id="ARBA00013081"/>
    </source>
</evidence>
<protein>
    <recommendedName>
        <fullName evidence="2">protein-serine/threonine phosphatase</fullName>
        <ecNumber evidence="2">3.1.3.16</ecNumber>
    </recommendedName>
</protein>
<feature type="active site" description="Phosphocysteine intermediate" evidence="7">
    <location>
        <position position="128"/>
    </location>
</feature>
<dbReference type="AlphaFoldDB" id="A0AAV4FUG9"/>
<dbReference type="PROSITE" id="PS00383">
    <property type="entry name" value="TYR_PHOSPHATASE_1"/>
    <property type="match status" value="2"/>
</dbReference>
<dbReference type="SMART" id="SM00195">
    <property type="entry name" value="DSPc"/>
    <property type="match status" value="2"/>
</dbReference>
<dbReference type="EMBL" id="BMAT01004611">
    <property type="protein sequence ID" value="GFR76992.1"/>
    <property type="molecule type" value="Genomic_DNA"/>
</dbReference>
<sequence length="395" mass="44138">MASYFDDDRPCTIEELEGIITAPSGGLTMLPSSPYDEICEGIYIGEGDSACSINRMKGLGITHVLNAALGKDAFHVNTNHVMYRKAGIHFLGIEATDFINYNMTKHFEKAVDFIESAVEAAGKVFVHCVQGVSRSATLVLAFLMIKRHMTVQDAMRMVRSKREVCPNPGFLQQLCQLDERLKKEGHYVTLGEKSLSKNSESQECLEKESASLIRFYECTVQEIEQILKEPAGGIFVMPDSVYSQIDRHIFIGEGEFALDTENLRRLQVTHVLNSAQCRGINSNPNMYTNSGFHFFAVMALDRIDCDISQFFNTAADFIESAVKSNGKVYVHCVKGVSRSPTLVMAYYMIKCNMTLPDAARLVRAHREIIPNIGFLRQLCQLNNNLAREGHFSSAS</sequence>
<evidence type="ECO:0000259" key="8">
    <source>
        <dbReference type="PROSITE" id="PS50054"/>
    </source>
</evidence>
<dbReference type="Gene3D" id="3.90.190.10">
    <property type="entry name" value="Protein tyrosine phosphatase superfamily"/>
    <property type="match status" value="2"/>
</dbReference>
<dbReference type="PRINTS" id="PR01908">
    <property type="entry name" value="ADSPHPHTASE"/>
</dbReference>
<dbReference type="PROSITE" id="PS50054">
    <property type="entry name" value="TYR_PHOSPHATASE_DUAL"/>
    <property type="match status" value="2"/>
</dbReference>
<keyword evidence="3" id="KW-0378">Hydrolase</keyword>
<dbReference type="GO" id="GO:0005737">
    <property type="term" value="C:cytoplasm"/>
    <property type="evidence" value="ECO:0007669"/>
    <property type="project" value="TreeGrafter"/>
</dbReference>
<comment type="catalytic activity">
    <reaction evidence="5">
        <text>O-phospho-L-seryl-[protein] + H2O = L-seryl-[protein] + phosphate</text>
        <dbReference type="Rhea" id="RHEA:20629"/>
        <dbReference type="Rhea" id="RHEA-COMP:9863"/>
        <dbReference type="Rhea" id="RHEA-COMP:11604"/>
        <dbReference type="ChEBI" id="CHEBI:15377"/>
        <dbReference type="ChEBI" id="CHEBI:29999"/>
        <dbReference type="ChEBI" id="CHEBI:43474"/>
        <dbReference type="ChEBI" id="CHEBI:83421"/>
        <dbReference type="EC" id="3.1.3.16"/>
    </reaction>
</comment>
<feature type="domain" description="Tyrosine-protein phosphatase" evidence="8">
    <location>
        <begin position="241"/>
        <end position="387"/>
    </location>
</feature>
<evidence type="ECO:0000256" key="1">
    <source>
        <dbReference type="ARBA" id="ARBA00008601"/>
    </source>
</evidence>
<evidence type="ECO:0000256" key="7">
    <source>
        <dbReference type="PIRSR" id="PIRSR620405-1"/>
    </source>
</evidence>
<evidence type="ECO:0000259" key="9">
    <source>
        <dbReference type="PROSITE" id="PS50056"/>
    </source>
</evidence>
<dbReference type="InterPro" id="IPR020405">
    <property type="entry name" value="Atypical_DUSP_subfamA"/>
</dbReference>
<dbReference type="InterPro" id="IPR016130">
    <property type="entry name" value="Tyr_Pase_AS"/>
</dbReference>
<feature type="domain" description="Tyrosine-protein phosphatase" evidence="8">
    <location>
        <begin position="34"/>
        <end position="183"/>
    </location>
</feature>
<dbReference type="InterPro" id="IPR000387">
    <property type="entry name" value="Tyr_Pase_dom"/>
</dbReference>
<name>A0AAV4FUG9_9GAST</name>
<dbReference type="SUPFAM" id="SSF52799">
    <property type="entry name" value="(Phosphotyrosine protein) phosphatases II"/>
    <property type="match status" value="2"/>
</dbReference>
<evidence type="ECO:0000256" key="4">
    <source>
        <dbReference type="ARBA" id="ARBA00022912"/>
    </source>
</evidence>